<comment type="caution">
    <text evidence="2">The sequence shown here is derived from an EMBL/GenBank/DDBJ whole genome shotgun (WGS) entry which is preliminary data.</text>
</comment>
<proteinExistence type="predicted"/>
<sequence>MPPWRSIWRGWMPMWSGRHDPLHPDPAAALRRRHSYSRRTSRRGCGLGTDLPDRHRARRAGPGGVSQPCERPADAIRRFLGAGRGFRARPDRAPGSADARRRAFPSRNSNKRCARFLDFARNERERQRPPSTVADALDIGTDRAQLFLEALIAAIEVIDAADLRLALGDEASDDQAHRGAQIGRHHWRADQFGHAAHDGGAALHQDVRAHPRQFGHVHVTVLEDRLGQYAGPIGQTQHRHELRLHIGRKTREGRGRQRQRLDAVGSGNQQIVAALLQRHPGRDQGGGGGAHIVHLHADQFDRTAGDRGGAGIAARLDPVGHHAIGRAVQPVDAFDFQSLGADAGDLGTHRHQQIAQIDDFGLARGIFDAAAALGQHGCHHDILGRADRDDREGIGAARQTPAGRDRLDIARCHFELRADRLQRFQMQVDRAIADRAAARQRHGRFARTPDQRAQHQNRRAHFAHDVIRCFGRGQLARADRHHPTEILGPRALDPSRATELVEQMPEAVDIGQTRQVAQRHRLLGQQRARHQRERGVLGTGDGETARQAIAAANENTIHGSRLSPRTARASTIAELRRDAQERPAKSGLFQHAL</sequence>
<reference evidence="2" key="1">
    <citation type="submission" date="2020-05" db="EMBL/GenBank/DDBJ databases">
        <authorList>
            <person name="Rincon C."/>
            <person name="Sanders R I."/>
            <person name="Robbins C."/>
            <person name="Chaturvedi A."/>
        </authorList>
    </citation>
    <scope>NUCLEOTIDE SEQUENCE</scope>
    <source>
        <strain evidence="2">CHB12</strain>
    </source>
</reference>
<name>A0A915ZBQ2_9GLOM</name>
<gene>
    <name evidence="2" type="ORF">CHRIB12_LOCUS12695</name>
</gene>
<feature type="compositionally biased region" description="Basic residues" evidence="1">
    <location>
        <begin position="33"/>
        <end position="42"/>
    </location>
</feature>
<organism evidence="2 3">
    <name type="scientific">Rhizophagus irregularis</name>
    <dbReference type="NCBI Taxonomy" id="588596"/>
    <lineage>
        <taxon>Eukaryota</taxon>
        <taxon>Fungi</taxon>
        <taxon>Fungi incertae sedis</taxon>
        <taxon>Mucoromycota</taxon>
        <taxon>Glomeromycotina</taxon>
        <taxon>Glomeromycetes</taxon>
        <taxon>Glomerales</taxon>
        <taxon>Glomeraceae</taxon>
        <taxon>Rhizophagus</taxon>
    </lineage>
</organism>
<evidence type="ECO:0000313" key="2">
    <source>
        <dbReference type="EMBL" id="CAB5370595.1"/>
    </source>
</evidence>
<dbReference type="AlphaFoldDB" id="A0A915ZBQ2"/>
<evidence type="ECO:0000313" key="3">
    <source>
        <dbReference type="Proteomes" id="UP000684084"/>
    </source>
</evidence>
<feature type="region of interest" description="Disordered" evidence="1">
    <location>
        <begin position="33"/>
        <end position="70"/>
    </location>
</feature>
<feature type="region of interest" description="Disordered" evidence="1">
    <location>
        <begin position="85"/>
        <end position="106"/>
    </location>
</feature>
<feature type="compositionally biased region" description="Basic residues" evidence="1">
    <location>
        <begin position="523"/>
        <end position="532"/>
    </location>
</feature>
<dbReference type="EMBL" id="CAGKOT010000028">
    <property type="protein sequence ID" value="CAB5370595.1"/>
    <property type="molecule type" value="Genomic_DNA"/>
</dbReference>
<protein>
    <submittedName>
        <fullName evidence="2">Uncharacterized protein</fullName>
    </submittedName>
</protein>
<evidence type="ECO:0000256" key="1">
    <source>
        <dbReference type="SAM" id="MobiDB-lite"/>
    </source>
</evidence>
<accession>A0A915ZBQ2</accession>
<dbReference type="Proteomes" id="UP000684084">
    <property type="component" value="Unassembled WGS sequence"/>
</dbReference>
<feature type="region of interest" description="Disordered" evidence="1">
    <location>
        <begin position="523"/>
        <end position="542"/>
    </location>
</feature>